<sequence length="59" mass="7099">MQRHSKSLAQCIKKFILYSYIIIFTCRILEPLRSIVPQKKLSNKFLVYEAEWNVVKMNH</sequence>
<evidence type="ECO:0000313" key="1">
    <source>
        <dbReference type="EMBL" id="PKK59180.1"/>
    </source>
</evidence>
<proteinExistence type="predicted"/>
<evidence type="ECO:0000313" key="2">
    <source>
        <dbReference type="Proteomes" id="UP000233469"/>
    </source>
</evidence>
<protein>
    <submittedName>
        <fullName evidence="1">Uncharacterized protein</fullName>
    </submittedName>
</protein>
<reference evidence="1 2" key="2">
    <citation type="submission" date="2017-10" db="EMBL/GenBank/DDBJ databases">
        <title>Extensive intraspecific genome diversity in a model arbuscular mycorrhizal fungus.</title>
        <authorList>
            <person name="Chen E.C.H."/>
            <person name="Morin E."/>
            <person name="Baudet D."/>
            <person name="Noel J."/>
            <person name="Ndikumana S."/>
            <person name="Charron P."/>
            <person name="St-Onge C."/>
            <person name="Giorgi J."/>
            <person name="Grigoriev I.V."/>
            <person name="Roux C."/>
            <person name="Martin F.M."/>
            <person name="Corradi N."/>
        </authorList>
    </citation>
    <scope>NUCLEOTIDE SEQUENCE [LARGE SCALE GENOMIC DNA]</scope>
    <source>
        <strain evidence="1 2">C2</strain>
    </source>
</reference>
<dbReference type="Proteomes" id="UP000233469">
    <property type="component" value="Unassembled WGS sequence"/>
</dbReference>
<comment type="caution">
    <text evidence="1">The sequence shown here is derived from an EMBL/GenBank/DDBJ whole genome shotgun (WGS) entry which is preliminary data.</text>
</comment>
<feature type="non-terminal residue" evidence="1">
    <location>
        <position position="59"/>
    </location>
</feature>
<dbReference type="EMBL" id="LLXL01003181">
    <property type="protein sequence ID" value="PKK59180.1"/>
    <property type="molecule type" value="Genomic_DNA"/>
</dbReference>
<name>A0A2N1MC20_9GLOM</name>
<accession>A0A2N1MC20</accession>
<dbReference type="AlphaFoldDB" id="A0A2N1MC20"/>
<organism evidence="1 2">
    <name type="scientific">Rhizophagus irregularis</name>
    <dbReference type="NCBI Taxonomy" id="588596"/>
    <lineage>
        <taxon>Eukaryota</taxon>
        <taxon>Fungi</taxon>
        <taxon>Fungi incertae sedis</taxon>
        <taxon>Mucoromycota</taxon>
        <taxon>Glomeromycotina</taxon>
        <taxon>Glomeromycetes</taxon>
        <taxon>Glomerales</taxon>
        <taxon>Glomeraceae</taxon>
        <taxon>Rhizophagus</taxon>
    </lineage>
</organism>
<reference evidence="1 2" key="1">
    <citation type="submission" date="2016-04" db="EMBL/GenBank/DDBJ databases">
        <title>Genome analyses suggest a sexual origin of heterokaryosis in a supposedly ancient asexual fungus.</title>
        <authorList>
            <person name="Ropars J."/>
            <person name="Sedzielewska K."/>
            <person name="Noel J."/>
            <person name="Charron P."/>
            <person name="Farinelli L."/>
            <person name="Marton T."/>
            <person name="Kruger M."/>
            <person name="Pelin A."/>
            <person name="Brachmann A."/>
            <person name="Corradi N."/>
        </authorList>
    </citation>
    <scope>NUCLEOTIDE SEQUENCE [LARGE SCALE GENOMIC DNA]</scope>
    <source>
        <strain evidence="1 2">C2</strain>
    </source>
</reference>
<gene>
    <name evidence="1" type="ORF">RhiirC2_762909</name>
</gene>